<accession>X1JAD8</accession>
<dbReference type="SUPFAM" id="SSF57802">
    <property type="entry name" value="Rubredoxin-like"/>
    <property type="match status" value="1"/>
</dbReference>
<protein>
    <submittedName>
        <fullName evidence="1">Uncharacterized protein</fullName>
    </submittedName>
</protein>
<dbReference type="AlphaFoldDB" id="X1JAD8"/>
<proteinExistence type="predicted"/>
<sequence>MTDNPSINKGKKKHEVNKEEAIKVNKDLAKLRKTQKKIKGKTKTRRKVTKEEFTPSEKILAIEPILNDRRPKWLIVREKTRLPNKQESKMIIEGEEVDWLEEISFEIVEPNQWQCLKCNAVFIAEKQPIHCPSCDRDSQFERVTGKINTKRWKLPIWKDIPQDEISMILVYDDLKKAIKRCIVFPEEILYDLFTLWIIASYKRESFDTICFLMFLGLVESGKTRGLDLLRELGYQTIHTTGVTFPCMCRYTDKFQAGILIDEIDNKIDKRTEDGRKYLDFLKPSYRKGSVYATADKEDQDETREYSNYGFKAFAGERGGGDYALLSRCIVFKMEQSYPEIPELIYIQNELNDLQNILLNYRYKFNYPEPLPMDFPLKGRDREIFGCLIQTAKHIGIEHQHILDFIHERKQEIIEELQDTDEYLI</sequence>
<comment type="caution">
    <text evidence="1">The sequence shown here is derived from an EMBL/GenBank/DDBJ whole genome shotgun (WGS) entry which is preliminary data.</text>
</comment>
<gene>
    <name evidence="1" type="ORF">S06H3_03152</name>
</gene>
<feature type="non-terminal residue" evidence="1">
    <location>
        <position position="424"/>
    </location>
</feature>
<name>X1JAD8_9ZZZZ</name>
<reference evidence="1" key="1">
    <citation type="journal article" date="2014" name="Front. Microbiol.">
        <title>High frequency of phylogenetically diverse reductive dehalogenase-homologous genes in deep subseafloor sedimentary metagenomes.</title>
        <authorList>
            <person name="Kawai M."/>
            <person name="Futagami T."/>
            <person name="Toyoda A."/>
            <person name="Takaki Y."/>
            <person name="Nishi S."/>
            <person name="Hori S."/>
            <person name="Arai W."/>
            <person name="Tsubouchi T."/>
            <person name="Morono Y."/>
            <person name="Uchiyama I."/>
            <person name="Ito T."/>
            <person name="Fujiyama A."/>
            <person name="Inagaki F."/>
            <person name="Takami H."/>
        </authorList>
    </citation>
    <scope>NUCLEOTIDE SEQUENCE</scope>
    <source>
        <strain evidence="1">Expedition CK06-06</strain>
    </source>
</reference>
<dbReference type="EMBL" id="BARV01000996">
    <property type="protein sequence ID" value="GAH90937.1"/>
    <property type="molecule type" value="Genomic_DNA"/>
</dbReference>
<evidence type="ECO:0000313" key="1">
    <source>
        <dbReference type="EMBL" id="GAH90937.1"/>
    </source>
</evidence>
<organism evidence="1">
    <name type="scientific">marine sediment metagenome</name>
    <dbReference type="NCBI Taxonomy" id="412755"/>
    <lineage>
        <taxon>unclassified sequences</taxon>
        <taxon>metagenomes</taxon>
        <taxon>ecological metagenomes</taxon>
    </lineage>
</organism>